<name>A0A9P6MXR0_9FUNG</name>
<dbReference type="Proteomes" id="UP000703661">
    <property type="component" value="Unassembled WGS sequence"/>
</dbReference>
<reference evidence="1" key="1">
    <citation type="journal article" date="2020" name="Fungal Divers.">
        <title>Resolving the Mortierellaceae phylogeny through synthesis of multi-gene phylogenetics and phylogenomics.</title>
        <authorList>
            <person name="Vandepol N."/>
            <person name="Liber J."/>
            <person name="Desiro A."/>
            <person name="Na H."/>
            <person name="Kennedy M."/>
            <person name="Barry K."/>
            <person name="Grigoriev I.V."/>
            <person name="Miller A.N."/>
            <person name="O'Donnell K."/>
            <person name="Stajich J.E."/>
            <person name="Bonito G."/>
        </authorList>
    </citation>
    <scope>NUCLEOTIDE SEQUENCE</scope>
    <source>
        <strain evidence="1">NRRL 2769</strain>
    </source>
</reference>
<gene>
    <name evidence="1" type="ORF">BGZ80_009175</name>
</gene>
<keyword evidence="2" id="KW-1185">Reference proteome</keyword>
<dbReference type="PANTHER" id="PTHR43205:SF7">
    <property type="entry name" value="PROSTAGLANDIN REDUCTASE 1"/>
    <property type="match status" value="1"/>
</dbReference>
<evidence type="ECO:0000313" key="2">
    <source>
        <dbReference type="Proteomes" id="UP000703661"/>
    </source>
</evidence>
<dbReference type="InterPro" id="IPR045010">
    <property type="entry name" value="MDR_fam"/>
</dbReference>
<comment type="caution">
    <text evidence="1">The sequence shown here is derived from an EMBL/GenBank/DDBJ whole genome shotgun (WGS) entry which is preliminary data.</text>
</comment>
<organism evidence="1 2">
    <name type="scientific">Entomortierella chlamydospora</name>
    <dbReference type="NCBI Taxonomy" id="101097"/>
    <lineage>
        <taxon>Eukaryota</taxon>
        <taxon>Fungi</taxon>
        <taxon>Fungi incertae sedis</taxon>
        <taxon>Mucoromycota</taxon>
        <taxon>Mortierellomycotina</taxon>
        <taxon>Mortierellomycetes</taxon>
        <taxon>Mortierellales</taxon>
        <taxon>Mortierellaceae</taxon>
        <taxon>Entomortierella</taxon>
    </lineage>
</organism>
<dbReference type="EMBL" id="JAAAID010000528">
    <property type="protein sequence ID" value="KAG0016496.1"/>
    <property type="molecule type" value="Genomic_DNA"/>
</dbReference>
<evidence type="ECO:0000313" key="1">
    <source>
        <dbReference type="EMBL" id="KAG0016496.1"/>
    </source>
</evidence>
<dbReference type="SUPFAM" id="SSF50129">
    <property type="entry name" value="GroES-like"/>
    <property type="match status" value="1"/>
</dbReference>
<evidence type="ECO:0008006" key="3">
    <source>
        <dbReference type="Google" id="ProtNLM"/>
    </source>
</evidence>
<feature type="non-terminal residue" evidence="1">
    <location>
        <position position="1"/>
    </location>
</feature>
<dbReference type="Gene3D" id="3.90.180.10">
    <property type="entry name" value="Medium-chain alcohol dehydrogenases, catalytic domain"/>
    <property type="match status" value="1"/>
</dbReference>
<proteinExistence type="predicted"/>
<protein>
    <recommendedName>
        <fullName evidence="3">NADP-dependent oxidoreductase</fullName>
    </recommendedName>
</protein>
<dbReference type="Gene3D" id="3.40.50.720">
    <property type="entry name" value="NAD(P)-binding Rossmann-like Domain"/>
    <property type="match status" value="1"/>
</dbReference>
<dbReference type="AlphaFoldDB" id="A0A9P6MXR0"/>
<accession>A0A9P6MXR0</accession>
<dbReference type="GO" id="GO:0016628">
    <property type="term" value="F:oxidoreductase activity, acting on the CH-CH group of donors, NAD or NADP as acceptor"/>
    <property type="evidence" value="ECO:0007669"/>
    <property type="project" value="InterPro"/>
</dbReference>
<sequence length="69" mass="7449">RITIRGFIVSDFAQECGADFAKDVGSWLANGDIIYKEDIADGIDNAPDAFVGMLQGKNFGKQVVKIADL</sequence>
<dbReference type="PANTHER" id="PTHR43205">
    <property type="entry name" value="PROSTAGLANDIN REDUCTASE"/>
    <property type="match status" value="1"/>
</dbReference>
<dbReference type="InterPro" id="IPR011032">
    <property type="entry name" value="GroES-like_sf"/>
</dbReference>